<feature type="region of interest" description="Disordered" evidence="1">
    <location>
        <begin position="46"/>
        <end position="65"/>
    </location>
</feature>
<organism evidence="3">
    <name type="scientific">Anopheles atroparvus</name>
    <name type="common">European mosquito</name>
    <dbReference type="NCBI Taxonomy" id="41427"/>
    <lineage>
        <taxon>Eukaryota</taxon>
        <taxon>Metazoa</taxon>
        <taxon>Ecdysozoa</taxon>
        <taxon>Arthropoda</taxon>
        <taxon>Hexapoda</taxon>
        <taxon>Insecta</taxon>
        <taxon>Pterygota</taxon>
        <taxon>Neoptera</taxon>
        <taxon>Endopterygota</taxon>
        <taxon>Diptera</taxon>
        <taxon>Nematocera</taxon>
        <taxon>Culicoidea</taxon>
        <taxon>Culicidae</taxon>
        <taxon>Anophelinae</taxon>
        <taxon>Anopheles</taxon>
    </lineage>
</organism>
<feature type="compositionally biased region" description="Low complexity" evidence="1">
    <location>
        <begin position="93"/>
        <end position="107"/>
    </location>
</feature>
<evidence type="ECO:0000313" key="3">
    <source>
        <dbReference type="EnsemblMetazoa" id="AATE016144-PA.1"/>
    </source>
</evidence>
<name>A0A182JDQ3_ANOAO</name>
<accession>A0A182JDQ3</accession>
<proteinExistence type="predicted"/>
<keyword evidence="2" id="KW-0812">Transmembrane</keyword>
<feature type="region of interest" description="Disordered" evidence="1">
    <location>
        <begin position="79"/>
        <end position="107"/>
    </location>
</feature>
<dbReference type="AlphaFoldDB" id="A0A182JDQ3"/>
<evidence type="ECO:0000256" key="2">
    <source>
        <dbReference type="SAM" id="Phobius"/>
    </source>
</evidence>
<feature type="transmembrane region" description="Helical" evidence="2">
    <location>
        <begin position="125"/>
        <end position="151"/>
    </location>
</feature>
<keyword evidence="2" id="KW-1133">Transmembrane helix</keyword>
<dbReference type="EnsemblMetazoa" id="AATE016144-RA">
    <property type="protein sequence ID" value="AATE016144-PA.1"/>
    <property type="gene ID" value="AATE016144"/>
</dbReference>
<dbReference type="STRING" id="41427.A0A182JDQ3"/>
<keyword evidence="2" id="KW-0472">Membrane</keyword>
<protein>
    <submittedName>
        <fullName evidence="3">Uncharacterized protein</fullName>
    </submittedName>
</protein>
<sequence>MRTTKTTTVVTTVPTSIDSTTTTTTPAISTYPTESYPVTLTSVVTTTPSSSTYPTTPSTFPVTTRDTSSTVYATPAALSSSTEGSSLPVSKFPSSTPATTTPTTTELPVSLPTTLPVSTAANESIALWIALSGIFIVLFTLASAYALYVYVAGIEIHRALGGIGSFLTCRRPSRTKRTNEHDHVTPGGPNNFDPNDTYYHHQMQHQLKNRLRPMHTSVSSISNNSSKAIRQKYPRASMDSYQLAGIGAGKALPFGQPRLELMDDIDIIKYKNRLNQL</sequence>
<evidence type="ECO:0000256" key="1">
    <source>
        <dbReference type="SAM" id="MobiDB-lite"/>
    </source>
</evidence>
<reference evidence="3" key="1">
    <citation type="submission" date="2022-08" db="UniProtKB">
        <authorList>
            <consortium name="EnsemblMetazoa"/>
        </authorList>
    </citation>
    <scope>IDENTIFICATION</scope>
    <source>
        <strain evidence="3">EBRO</strain>
    </source>
</reference>
<feature type="compositionally biased region" description="Polar residues" evidence="1">
    <location>
        <begin position="79"/>
        <end position="88"/>
    </location>
</feature>
<dbReference type="VEuPathDB" id="VectorBase:AATE016144"/>
<feature type="compositionally biased region" description="Low complexity" evidence="1">
    <location>
        <begin position="46"/>
        <end position="64"/>
    </location>
</feature>